<dbReference type="Proteomes" id="UP000276103">
    <property type="component" value="Unassembled WGS sequence"/>
</dbReference>
<keyword evidence="2" id="KW-1185">Reference proteome</keyword>
<organism evidence="1 2">
    <name type="scientific">Trichormus variabilis SAG 1403-4b</name>
    <dbReference type="NCBI Taxonomy" id="447716"/>
    <lineage>
        <taxon>Bacteria</taxon>
        <taxon>Bacillati</taxon>
        <taxon>Cyanobacteriota</taxon>
        <taxon>Cyanophyceae</taxon>
        <taxon>Nostocales</taxon>
        <taxon>Nostocaceae</taxon>
        <taxon>Trichormus</taxon>
    </lineage>
</organism>
<name>A0A433UFI7_ANAVA</name>
<reference evidence="1 2" key="1">
    <citation type="journal article" date="2019" name="Genome Biol. Evol.">
        <title>Day and night: Metabolic profiles and evolutionary relationships of six axenic non-marine cyanobacteria.</title>
        <authorList>
            <person name="Will S.E."/>
            <person name="Henke P."/>
            <person name="Boedeker C."/>
            <person name="Huang S."/>
            <person name="Brinkmann H."/>
            <person name="Rohde M."/>
            <person name="Jarek M."/>
            <person name="Friedl T."/>
            <person name="Seufert S."/>
            <person name="Schumacher M."/>
            <person name="Overmann J."/>
            <person name="Neumann-Schaal M."/>
            <person name="Petersen J."/>
        </authorList>
    </citation>
    <scope>NUCLEOTIDE SEQUENCE [LARGE SCALE GENOMIC DNA]</scope>
    <source>
        <strain evidence="1 2">SAG 1403-4b</strain>
    </source>
</reference>
<dbReference type="SUPFAM" id="SSF53597">
    <property type="entry name" value="Dihydrofolate reductase-like"/>
    <property type="match status" value="1"/>
</dbReference>
<comment type="caution">
    <text evidence="1">The sequence shown here is derived from an EMBL/GenBank/DDBJ whole genome shotgun (WGS) entry which is preliminary data.</text>
</comment>
<dbReference type="AlphaFoldDB" id="A0A433UFI7"/>
<evidence type="ECO:0000313" key="2">
    <source>
        <dbReference type="Proteomes" id="UP000276103"/>
    </source>
</evidence>
<accession>A0A433UFI7</accession>
<dbReference type="Gene3D" id="3.40.430.10">
    <property type="entry name" value="Dihydrofolate Reductase, subunit A"/>
    <property type="match status" value="1"/>
</dbReference>
<sequence>MASGADTTHLEKQIAAYHALSFGASTLRAYGTTITVLDSTLLQQRTKENRTPQPVHIVISSSGYLNPDIKFFQQPVKCWLITTKVEVNF</sequence>
<dbReference type="InterPro" id="IPR024072">
    <property type="entry name" value="DHFR-like_dom_sf"/>
</dbReference>
<protein>
    <submittedName>
        <fullName evidence="1">Uncharacterized protein</fullName>
    </submittedName>
</protein>
<gene>
    <name evidence="1" type="ORF">DSM107003_48990</name>
</gene>
<evidence type="ECO:0000313" key="1">
    <source>
        <dbReference type="EMBL" id="RUS92627.1"/>
    </source>
</evidence>
<proteinExistence type="predicted"/>
<dbReference type="EMBL" id="RSCM01000025">
    <property type="protein sequence ID" value="RUS92627.1"/>
    <property type="molecule type" value="Genomic_DNA"/>
</dbReference>